<dbReference type="InterPro" id="IPR050953">
    <property type="entry name" value="N4_N6_ade-DNA_methylase"/>
</dbReference>
<dbReference type="Pfam" id="PF07669">
    <property type="entry name" value="Eco57I"/>
    <property type="match status" value="1"/>
</dbReference>
<keyword evidence="2 9" id="KW-0489">Methyltransferase</keyword>
<dbReference type="InterPro" id="IPR011639">
    <property type="entry name" value="MethylTrfase_TaqI-like_dom"/>
</dbReference>
<evidence type="ECO:0000259" key="8">
    <source>
        <dbReference type="Pfam" id="PF07669"/>
    </source>
</evidence>
<comment type="catalytic activity">
    <reaction evidence="7">
        <text>a 2'-deoxyadenosine in DNA + S-adenosyl-L-methionine = an N(6)-methyl-2'-deoxyadenosine in DNA + S-adenosyl-L-homocysteine + H(+)</text>
        <dbReference type="Rhea" id="RHEA:15197"/>
        <dbReference type="Rhea" id="RHEA-COMP:12418"/>
        <dbReference type="Rhea" id="RHEA-COMP:12419"/>
        <dbReference type="ChEBI" id="CHEBI:15378"/>
        <dbReference type="ChEBI" id="CHEBI:57856"/>
        <dbReference type="ChEBI" id="CHEBI:59789"/>
        <dbReference type="ChEBI" id="CHEBI:90615"/>
        <dbReference type="ChEBI" id="CHEBI:90616"/>
        <dbReference type="EC" id="2.1.1.72"/>
    </reaction>
</comment>
<dbReference type="SUPFAM" id="SSF53335">
    <property type="entry name" value="S-adenosyl-L-methionine-dependent methyltransferases"/>
    <property type="match status" value="1"/>
</dbReference>
<dbReference type="REBASE" id="197273">
    <property type="entry name" value="M.Ccu24588ORF1873P"/>
</dbReference>
<gene>
    <name evidence="9" type="ORF">CCUN_1873</name>
</gene>
<evidence type="ECO:0000313" key="9">
    <source>
        <dbReference type="EMBL" id="ARJ57435.1"/>
    </source>
</evidence>
<dbReference type="eggNOG" id="COG0827">
    <property type="taxonomic scope" value="Bacteria"/>
</dbReference>
<dbReference type="GO" id="GO:0009007">
    <property type="term" value="F:site-specific DNA-methyltransferase (adenine-specific) activity"/>
    <property type="evidence" value="ECO:0007669"/>
    <property type="project" value="UniProtKB-EC"/>
</dbReference>
<evidence type="ECO:0000313" key="10">
    <source>
        <dbReference type="Proteomes" id="UP000192902"/>
    </source>
</evidence>
<dbReference type="InterPro" id="IPR002052">
    <property type="entry name" value="DNA_methylase_N6_adenine_CS"/>
</dbReference>
<dbReference type="AlphaFoldDB" id="A0A1W6BZF6"/>
<proteinExistence type="predicted"/>
<keyword evidence="4" id="KW-0949">S-adenosyl-L-methionine</keyword>
<dbReference type="KEGG" id="ccun:CCUN_1873"/>
<keyword evidence="5" id="KW-0680">Restriction system</keyword>
<keyword evidence="3 9" id="KW-0808">Transferase</keyword>
<dbReference type="Proteomes" id="UP000192902">
    <property type="component" value="Chromosome"/>
</dbReference>
<keyword evidence="6" id="KW-0238">DNA-binding</keyword>
<evidence type="ECO:0000256" key="6">
    <source>
        <dbReference type="ARBA" id="ARBA00023125"/>
    </source>
</evidence>
<dbReference type="GO" id="GO:0032259">
    <property type="term" value="P:methylation"/>
    <property type="evidence" value="ECO:0007669"/>
    <property type="project" value="UniProtKB-KW"/>
</dbReference>
<evidence type="ECO:0000256" key="3">
    <source>
        <dbReference type="ARBA" id="ARBA00022679"/>
    </source>
</evidence>
<feature type="domain" description="Type II methyltransferase M.TaqI-like" evidence="8">
    <location>
        <begin position="74"/>
        <end position="195"/>
    </location>
</feature>
<dbReference type="CDD" id="cd02440">
    <property type="entry name" value="AdoMet_MTases"/>
    <property type="match status" value="1"/>
</dbReference>
<accession>A0A1W6BZF6</accession>
<dbReference type="EC" id="2.1.1.72" evidence="1"/>
<dbReference type="Gene3D" id="3.40.50.150">
    <property type="entry name" value="Vaccinia Virus protein VP39"/>
    <property type="match status" value="1"/>
</dbReference>
<dbReference type="GO" id="GO:0009307">
    <property type="term" value="P:DNA restriction-modification system"/>
    <property type="evidence" value="ECO:0007669"/>
    <property type="project" value="UniProtKB-KW"/>
</dbReference>
<sequence length="420" mass="49455">MNLNIQNYGQVFTPQNIVDDMLALIQSTQNLQNPRFLEPSCGNGAFFKQLPNNKIGIELDKNVLLESQLDFIDVKQNGQKRLTSQNQILNMDFFAFSLNEKFDCIIGNPPYVRYQDILNATKSLLAPYKNFFDLRSNLYLFFIYKCILHLNDRGELIFITPRDFLKSTSSIKLNHFIFKQGTITDFIDLGDKKIFKKAQPNCAIWRFEKGNFQRNTKCRKEFHCINGQILFTKNHYFIAFNELFFVKVGAVSGADSIFKNEKFGNTEFVNSTTAKSGKTRKMIYGEYAKNCKYLQNFKEKLMQRKIKKFNENNWWEWGRAYYKSDLKRIYVNIKTRNKKPFFIHKCKAYDGSVLAIFPKFKTNDKILQTLCEKLNNTDWEELGFVCDGRFLFSQRSLENCMLDSSFKEYVNLKLEFKSYD</sequence>
<name>A0A1W6BZF6_9BACT</name>
<dbReference type="PRINTS" id="PR00507">
    <property type="entry name" value="N12N6MTFRASE"/>
</dbReference>
<evidence type="ECO:0000256" key="2">
    <source>
        <dbReference type="ARBA" id="ARBA00022603"/>
    </source>
</evidence>
<reference evidence="9 10" key="1">
    <citation type="submission" date="2017-04" db="EMBL/GenBank/DDBJ databases">
        <title>Complete genome sequence of the Campylobacter cuniculorum type strain LMG24588.</title>
        <authorList>
            <person name="Miller W.G."/>
            <person name="Yee E."/>
            <person name="Revez J."/>
            <person name="Bono J.L."/>
            <person name="Rossi M."/>
        </authorList>
    </citation>
    <scope>NUCLEOTIDE SEQUENCE [LARGE SCALE GENOMIC DNA]</scope>
    <source>
        <strain evidence="9 10">LMG 24588</strain>
    </source>
</reference>
<organism evidence="9 10">
    <name type="scientific">Campylobacter cuniculorum DSM 23162 = LMG 24588</name>
    <dbReference type="NCBI Taxonomy" id="1121267"/>
    <lineage>
        <taxon>Bacteria</taxon>
        <taxon>Pseudomonadati</taxon>
        <taxon>Campylobacterota</taxon>
        <taxon>Epsilonproteobacteria</taxon>
        <taxon>Campylobacterales</taxon>
        <taxon>Campylobacteraceae</taxon>
        <taxon>Campylobacter</taxon>
    </lineage>
</organism>
<dbReference type="STRING" id="1121267.CCUN_1873"/>
<evidence type="ECO:0000256" key="4">
    <source>
        <dbReference type="ARBA" id="ARBA00022691"/>
    </source>
</evidence>
<dbReference type="GO" id="GO:0003677">
    <property type="term" value="F:DNA binding"/>
    <property type="evidence" value="ECO:0007669"/>
    <property type="project" value="UniProtKB-KW"/>
</dbReference>
<evidence type="ECO:0000256" key="7">
    <source>
        <dbReference type="ARBA" id="ARBA00047942"/>
    </source>
</evidence>
<evidence type="ECO:0000256" key="5">
    <source>
        <dbReference type="ARBA" id="ARBA00022747"/>
    </source>
</evidence>
<dbReference type="PANTHER" id="PTHR33841:SF6">
    <property type="entry name" value="TYPE II METHYLTRANSFERASE M.HINDII"/>
    <property type="match status" value="1"/>
</dbReference>
<dbReference type="PROSITE" id="PS00092">
    <property type="entry name" value="N6_MTASE"/>
    <property type="match status" value="1"/>
</dbReference>
<protein>
    <recommendedName>
        <fullName evidence="1">site-specific DNA-methyltransferase (adenine-specific)</fullName>
        <ecNumber evidence="1">2.1.1.72</ecNumber>
    </recommendedName>
</protein>
<evidence type="ECO:0000256" key="1">
    <source>
        <dbReference type="ARBA" id="ARBA00011900"/>
    </source>
</evidence>
<dbReference type="InterPro" id="IPR029063">
    <property type="entry name" value="SAM-dependent_MTases_sf"/>
</dbReference>
<dbReference type="PANTHER" id="PTHR33841">
    <property type="entry name" value="DNA METHYLTRANSFERASE YEEA-RELATED"/>
    <property type="match status" value="1"/>
</dbReference>
<dbReference type="EMBL" id="CP020867">
    <property type="protein sequence ID" value="ARJ57435.1"/>
    <property type="molecule type" value="Genomic_DNA"/>
</dbReference>